<feature type="compositionally biased region" description="Polar residues" evidence="1">
    <location>
        <begin position="1"/>
        <end position="12"/>
    </location>
</feature>
<keyword evidence="2" id="KW-0812">Transmembrane</keyword>
<accession>W9QVK3</accession>
<keyword evidence="4" id="KW-1185">Reference proteome</keyword>
<sequence length="53" mass="5753">MSISSKGYTSKDSVAGPKKPCTPILPYMVMVVLILGPDQVFLTGYCVATIFHF</sequence>
<feature type="transmembrane region" description="Helical" evidence="2">
    <location>
        <begin position="24"/>
        <end position="51"/>
    </location>
</feature>
<proteinExistence type="predicted"/>
<evidence type="ECO:0000256" key="2">
    <source>
        <dbReference type="SAM" id="Phobius"/>
    </source>
</evidence>
<dbReference type="AlphaFoldDB" id="W9QVK3"/>
<evidence type="ECO:0000256" key="1">
    <source>
        <dbReference type="SAM" id="MobiDB-lite"/>
    </source>
</evidence>
<evidence type="ECO:0000313" key="4">
    <source>
        <dbReference type="Proteomes" id="UP000030645"/>
    </source>
</evidence>
<organism evidence="3 4">
    <name type="scientific">Morus notabilis</name>
    <dbReference type="NCBI Taxonomy" id="981085"/>
    <lineage>
        <taxon>Eukaryota</taxon>
        <taxon>Viridiplantae</taxon>
        <taxon>Streptophyta</taxon>
        <taxon>Embryophyta</taxon>
        <taxon>Tracheophyta</taxon>
        <taxon>Spermatophyta</taxon>
        <taxon>Magnoliopsida</taxon>
        <taxon>eudicotyledons</taxon>
        <taxon>Gunneridae</taxon>
        <taxon>Pentapetalae</taxon>
        <taxon>rosids</taxon>
        <taxon>fabids</taxon>
        <taxon>Rosales</taxon>
        <taxon>Moraceae</taxon>
        <taxon>Moreae</taxon>
        <taxon>Morus</taxon>
    </lineage>
</organism>
<name>W9QVK3_9ROSA</name>
<keyword evidence="2" id="KW-1133">Transmembrane helix</keyword>
<feature type="region of interest" description="Disordered" evidence="1">
    <location>
        <begin position="1"/>
        <end position="20"/>
    </location>
</feature>
<evidence type="ECO:0000313" key="3">
    <source>
        <dbReference type="EMBL" id="EXB55386.1"/>
    </source>
</evidence>
<dbReference type="EMBL" id="KE344236">
    <property type="protein sequence ID" value="EXB55386.1"/>
    <property type="molecule type" value="Genomic_DNA"/>
</dbReference>
<keyword evidence="2" id="KW-0472">Membrane</keyword>
<protein>
    <submittedName>
        <fullName evidence="3">Uncharacterized protein</fullName>
    </submittedName>
</protein>
<gene>
    <name evidence="3" type="ORF">L484_016753</name>
</gene>
<reference evidence="4" key="1">
    <citation type="submission" date="2013-01" db="EMBL/GenBank/DDBJ databases">
        <title>Draft Genome Sequence of a Mulberry Tree, Morus notabilis C.K. Schneid.</title>
        <authorList>
            <person name="He N."/>
            <person name="Zhao S."/>
        </authorList>
    </citation>
    <scope>NUCLEOTIDE SEQUENCE</scope>
</reference>
<dbReference type="Proteomes" id="UP000030645">
    <property type="component" value="Unassembled WGS sequence"/>
</dbReference>